<dbReference type="OrthoDB" id="7843639at2"/>
<comment type="similarity">
    <text evidence="8 9">Belongs to the TRAP transporter small permease family.</text>
</comment>
<feature type="transmembrane region" description="Helical" evidence="9">
    <location>
        <begin position="66"/>
        <end position="84"/>
    </location>
</feature>
<dbReference type="PANTHER" id="PTHR35011">
    <property type="entry name" value="2,3-DIKETO-L-GULONATE TRAP TRANSPORTER SMALL PERMEASE PROTEIN YIAM"/>
    <property type="match status" value="1"/>
</dbReference>
<keyword evidence="3" id="KW-1003">Cell membrane</keyword>
<evidence type="ECO:0000259" key="10">
    <source>
        <dbReference type="Pfam" id="PF04290"/>
    </source>
</evidence>
<protein>
    <recommendedName>
        <fullName evidence="9">TRAP transporter small permease protein</fullName>
    </recommendedName>
</protein>
<comment type="subunit">
    <text evidence="9">The complex comprises the extracytoplasmic solute receptor protein and the two transmembrane proteins.</text>
</comment>
<gene>
    <name evidence="11" type="ORF">AUP43_00020</name>
</gene>
<dbReference type="InterPro" id="IPR007387">
    <property type="entry name" value="TRAP_DctQ"/>
</dbReference>
<dbReference type="STRING" id="580166.AUP43_00020"/>
<evidence type="ECO:0000256" key="6">
    <source>
        <dbReference type="ARBA" id="ARBA00022989"/>
    </source>
</evidence>
<evidence type="ECO:0000313" key="12">
    <source>
        <dbReference type="Proteomes" id="UP000076400"/>
    </source>
</evidence>
<name>A0A154WGX8_9PROT</name>
<evidence type="ECO:0000256" key="5">
    <source>
        <dbReference type="ARBA" id="ARBA00022692"/>
    </source>
</evidence>
<keyword evidence="4 9" id="KW-0997">Cell inner membrane</keyword>
<evidence type="ECO:0000256" key="3">
    <source>
        <dbReference type="ARBA" id="ARBA00022475"/>
    </source>
</evidence>
<keyword evidence="2 9" id="KW-0813">Transport</keyword>
<feature type="transmembrane region" description="Helical" evidence="9">
    <location>
        <begin position="145"/>
        <end position="166"/>
    </location>
</feature>
<keyword evidence="7 9" id="KW-0472">Membrane</keyword>
<feature type="transmembrane region" description="Helical" evidence="9">
    <location>
        <begin position="33"/>
        <end position="54"/>
    </location>
</feature>
<feature type="domain" description="Tripartite ATP-independent periplasmic transporters DctQ component" evidence="10">
    <location>
        <begin position="42"/>
        <end position="170"/>
    </location>
</feature>
<dbReference type="Pfam" id="PF04290">
    <property type="entry name" value="DctQ"/>
    <property type="match status" value="1"/>
</dbReference>
<dbReference type="GO" id="GO:0015740">
    <property type="term" value="P:C4-dicarboxylate transport"/>
    <property type="evidence" value="ECO:0007669"/>
    <property type="project" value="TreeGrafter"/>
</dbReference>
<feature type="transmembrane region" description="Helical" evidence="9">
    <location>
        <begin position="105"/>
        <end position="130"/>
    </location>
</feature>
<dbReference type="GO" id="GO:0005886">
    <property type="term" value="C:plasma membrane"/>
    <property type="evidence" value="ECO:0007669"/>
    <property type="project" value="UniProtKB-SubCell"/>
</dbReference>
<comment type="subcellular location">
    <subcellularLocation>
        <location evidence="1 9">Cell inner membrane</location>
        <topology evidence="1 9">Multi-pass membrane protein</topology>
    </subcellularLocation>
</comment>
<evidence type="ECO:0000256" key="4">
    <source>
        <dbReference type="ARBA" id="ARBA00022519"/>
    </source>
</evidence>
<accession>A0A154WGX8</accession>
<sequence>MNGIDEDRPTDGLYLEEETDADVDLSDIRPEDIVNLLVFWALAGVVFLQFFSRYVMNDSIGWTEEIARYLLIGVGFLGSVIAVRKNTHIAVQFFYRYLSANIGRALSTIVDLGNVMFYGMATWICVKLALRTRQYMAVVDLPKSIVYWVVCAGFAMMTAYAIHIAIKHWRQGYSDLTQPSAGKIMD</sequence>
<evidence type="ECO:0000256" key="2">
    <source>
        <dbReference type="ARBA" id="ARBA00022448"/>
    </source>
</evidence>
<organism evidence="11 12">
    <name type="scientific">Oceanibaculum pacificum</name>
    <dbReference type="NCBI Taxonomy" id="580166"/>
    <lineage>
        <taxon>Bacteria</taxon>
        <taxon>Pseudomonadati</taxon>
        <taxon>Pseudomonadota</taxon>
        <taxon>Alphaproteobacteria</taxon>
        <taxon>Rhodospirillales</taxon>
        <taxon>Oceanibaculaceae</taxon>
        <taxon>Oceanibaculum</taxon>
    </lineage>
</organism>
<keyword evidence="12" id="KW-1185">Reference proteome</keyword>
<dbReference type="PANTHER" id="PTHR35011:SF11">
    <property type="entry name" value="TRAP TRANSPORTER SMALL PERMEASE PROTEIN"/>
    <property type="match status" value="1"/>
</dbReference>
<comment type="function">
    <text evidence="9">Part of the tripartite ATP-independent periplasmic (TRAP) transport system.</text>
</comment>
<dbReference type="GO" id="GO:0022857">
    <property type="term" value="F:transmembrane transporter activity"/>
    <property type="evidence" value="ECO:0007669"/>
    <property type="project" value="UniProtKB-UniRule"/>
</dbReference>
<dbReference type="RefSeq" id="WP_067550881.1">
    <property type="nucleotide sequence ID" value="NZ_LPXN01000001.1"/>
</dbReference>
<evidence type="ECO:0000313" key="11">
    <source>
        <dbReference type="EMBL" id="KZD12767.1"/>
    </source>
</evidence>
<evidence type="ECO:0000256" key="9">
    <source>
        <dbReference type="RuleBase" id="RU369079"/>
    </source>
</evidence>
<reference evidence="11 12" key="1">
    <citation type="submission" date="2015-12" db="EMBL/GenBank/DDBJ databases">
        <title>Genome sequence of Oceanibaculum pacificum MCCC 1A02656.</title>
        <authorList>
            <person name="Lu L."/>
            <person name="Lai Q."/>
            <person name="Shao Z."/>
            <person name="Qian P."/>
        </authorList>
    </citation>
    <scope>NUCLEOTIDE SEQUENCE [LARGE SCALE GENOMIC DNA]</scope>
    <source>
        <strain evidence="11 12">MCCC 1A02656</strain>
    </source>
</reference>
<keyword evidence="5 9" id="KW-0812">Transmembrane</keyword>
<dbReference type="AlphaFoldDB" id="A0A154WGX8"/>
<evidence type="ECO:0000256" key="8">
    <source>
        <dbReference type="ARBA" id="ARBA00038436"/>
    </source>
</evidence>
<evidence type="ECO:0000256" key="1">
    <source>
        <dbReference type="ARBA" id="ARBA00004429"/>
    </source>
</evidence>
<evidence type="ECO:0000256" key="7">
    <source>
        <dbReference type="ARBA" id="ARBA00023136"/>
    </source>
</evidence>
<dbReference type="InterPro" id="IPR055348">
    <property type="entry name" value="DctQ"/>
</dbReference>
<dbReference type="EMBL" id="LPXN01000001">
    <property type="protein sequence ID" value="KZD12767.1"/>
    <property type="molecule type" value="Genomic_DNA"/>
</dbReference>
<proteinExistence type="inferred from homology"/>
<dbReference type="Proteomes" id="UP000076400">
    <property type="component" value="Unassembled WGS sequence"/>
</dbReference>
<keyword evidence="6 9" id="KW-1133">Transmembrane helix</keyword>
<comment type="caution">
    <text evidence="11">The sequence shown here is derived from an EMBL/GenBank/DDBJ whole genome shotgun (WGS) entry which is preliminary data.</text>
</comment>